<name>A0A914DUE0_9BILA</name>
<feature type="compositionally biased region" description="Basic and acidic residues" evidence="1">
    <location>
        <begin position="8"/>
        <end position="22"/>
    </location>
</feature>
<evidence type="ECO:0000313" key="3">
    <source>
        <dbReference type="WBParaSite" id="ACRNAN_scaffold4165.g24858.t1"/>
    </source>
</evidence>
<dbReference type="SUPFAM" id="SSF54648">
    <property type="entry name" value="DLC"/>
    <property type="match status" value="1"/>
</dbReference>
<proteinExistence type="predicted"/>
<dbReference type="Proteomes" id="UP000887540">
    <property type="component" value="Unplaced"/>
</dbReference>
<dbReference type="GO" id="GO:0030286">
    <property type="term" value="C:dynein complex"/>
    <property type="evidence" value="ECO:0007669"/>
    <property type="project" value="InterPro"/>
</dbReference>
<feature type="region of interest" description="Disordered" evidence="1">
    <location>
        <begin position="1"/>
        <end position="22"/>
    </location>
</feature>
<reference evidence="3" key="1">
    <citation type="submission" date="2022-11" db="UniProtKB">
        <authorList>
            <consortium name="WormBaseParasite"/>
        </authorList>
    </citation>
    <scope>IDENTIFICATION</scope>
</reference>
<organism evidence="2 3">
    <name type="scientific">Acrobeloides nanus</name>
    <dbReference type="NCBI Taxonomy" id="290746"/>
    <lineage>
        <taxon>Eukaryota</taxon>
        <taxon>Metazoa</taxon>
        <taxon>Ecdysozoa</taxon>
        <taxon>Nematoda</taxon>
        <taxon>Chromadorea</taxon>
        <taxon>Rhabditida</taxon>
        <taxon>Tylenchina</taxon>
        <taxon>Cephalobomorpha</taxon>
        <taxon>Cephaloboidea</taxon>
        <taxon>Cephalobidae</taxon>
        <taxon>Acrobeloides</taxon>
    </lineage>
</organism>
<evidence type="ECO:0000313" key="2">
    <source>
        <dbReference type="Proteomes" id="UP000887540"/>
    </source>
</evidence>
<dbReference type="WBParaSite" id="ACRNAN_scaffold4165.g24858.t1">
    <property type="protein sequence ID" value="ACRNAN_scaffold4165.g24858.t1"/>
    <property type="gene ID" value="ACRNAN_scaffold4165.g24858"/>
</dbReference>
<dbReference type="Pfam" id="PF01221">
    <property type="entry name" value="Dynein_light"/>
    <property type="match status" value="1"/>
</dbReference>
<sequence length="113" mass="13904">MVNQFDNTPEKREEEESEPKFTEDYLRASIEYKDITEDKLSNITKWATEIKQNAKSELMCVEIRNKLENKYGDYWNCFFGKIHDYGYRYTDSYVRFKFKEMNDKRLIIYRCKF</sequence>
<evidence type="ECO:0000256" key="1">
    <source>
        <dbReference type="SAM" id="MobiDB-lite"/>
    </source>
</evidence>
<keyword evidence="2" id="KW-1185">Reference proteome</keyword>
<dbReference type="AlphaFoldDB" id="A0A914DUE0"/>
<accession>A0A914DUE0</accession>
<dbReference type="GO" id="GO:0007017">
    <property type="term" value="P:microtubule-based process"/>
    <property type="evidence" value="ECO:0007669"/>
    <property type="project" value="InterPro"/>
</dbReference>
<protein>
    <submittedName>
        <fullName evidence="3">Dynein light chain</fullName>
    </submittedName>
</protein>
<dbReference type="Gene3D" id="3.30.740.10">
    <property type="entry name" value="Protein Inhibitor Of Neuronal Nitric Oxide Synthase"/>
    <property type="match status" value="1"/>
</dbReference>
<dbReference type="InterPro" id="IPR037177">
    <property type="entry name" value="DLC_sf"/>
</dbReference>
<dbReference type="InterPro" id="IPR001372">
    <property type="entry name" value="Dynein_light_chain_typ-1/2"/>
</dbReference>